<dbReference type="Pfam" id="PF16184">
    <property type="entry name" value="Cadherin_3"/>
    <property type="match status" value="1"/>
</dbReference>
<dbReference type="Gene3D" id="2.60.40.3440">
    <property type="match status" value="2"/>
</dbReference>
<feature type="region of interest" description="Disordered" evidence="1">
    <location>
        <begin position="1266"/>
        <end position="1285"/>
    </location>
</feature>
<sequence>MTLPTGDEDKPYLIQASSLLSNVTDIDTNDLGKLSVANLEALKPDSSSAGTITDNHDGTFTFTPEANYNGSVHFYYQVKDAHGGVMLDHASTSLNAVADNAQISYAATDQHHSGVTEDRGYIDTHDKLHFEGKLDIVDPDKGEAEFDINYGPQTYTGIGYDTKLGGHILLMRDGRYVYTIRDHQPQVQSLNEGEVLTDQCVVRAKDGTTFTIEVNIHGTNDAPTLSAQTQSVVEDGSSLTGQMQGQDIDHGATLKYSIANAVDGLTFNTDGSYSFNPSHASYQQLKDGEHKVITIPVTVTDEHGSSSTQNLTINLQGKGDAAVIGGVDTGDVYENQAGQDKSPDYAQPGIGVIGQDALTIKGKLTISDPDTGESVFDPNGGTFSYSGKYGHLMLLSDGRWSYGVAAGTHDWYRGSAKTNVGSVIDQLGQGETLTDTITVHSKDGTTHDIVITIHGDNDAPYVSSEVALHSGKEDVSQTFTKAELLANAVDVDNNDSGLMTVANLLADHGSIRDNHDGTYTYTPELNYHGKVHFSYAINDAHGGSTPTGASFDLASANDASVLAAGQESGTVTEDHLRSGTTGQLWSGWTNLDVTDVDGASEAEIAFIEVNGVQHAVPADFAMSLTANHGYFSTTHSTDGHNKWSYTADNTSSEIQGLKTGQQLQDTMVLITKDGTRIPVKATIQGQDDHVIIDTPDALTAAIGTAVEDIKTTVVGMLQAHDLDKGDHVSFELAGSASSQAGSYGTFYVDRAGHWHYDLDASKVDSLRSGDGKAEAFNIVAISSDGSRATQKVEILVKGTDDAAIITGQSTGSVTEDLHVQGDARHTVFTGGVLNVIDPDIGQRGFHHTLNAHAITDPYGGSLSIGKAGGWTYNVPNSNLQHLAQGETKHVQYQVQTLGGDTHVITIDIVGTNDTPTLVAQTQTVNEDGSLLNGQMQGSDIDHGATLTYSIAYQVDGLTFNKDGSYSFDPAHASYQQLAQGQTQTLTIPVTVKDEYGASETKNLEINVVGTNDAAVIAGQTQQSVTEDNQVNNGQLIAQGRLTNTDIDNPDDHFIAEIINQDINGRASIGEVMMTEGGRWVYLVDNSKIQYLGVNSQIVETFKVRSQDGTEKHLSVTIQGSNDAPSLSVSSQTPTQGDLVGHDIDVGDGLQYDAIRPTGHYGNLNVHPTNGHYEYVPNGHIQGMHYDPQTNTYSGEDTFEVRVADGMGGQTRQYVSFHTQAAPSQTGGQPTIHTFVNQTPVVSSTAPSLGQAAIVSNHVSIDLSAASDTGASSSDHVTADNTPDITGHTDVPFSHVIIYEGHQKVGSGFSDVNGNYTITVSSLGDGVHTLTASATTLSSSQASTSSPLSLNIDTSLAKPSIDLQVSTDSGVSDHDDLTKHHNPIFTGHTDANAQIEIIDSHGKVLAHGSADSHGDYQLAVTSIPEGRQNLSVIATDLAGNTSRSDLSLEVDYTAPTITNVNLSDVSTHQVLFAGKVSPDTHQVNIVVKQGSHVVETLHAALDGHGGYSVHATNLPDGDYTAFIQATDNAGNRTPVGYTGRFDRFSVDTVAAPLSIALTHDTGVTGDHITSDGSLTITGQEQNALIEYSIDGGQTWQSSFTPQAGINHLQVRQTDSVSNVSVSTDLSFTLDNQASAPLVALTQDTGDSSSDRVTKLGGVSVTGTEPGASVEYSIDQGQHWNAQFMPVEGMNTVQVRQTDISGNVSPATTFSFRQDTQTDIRVNSVVVDSHGHGMEVQIYLPKDAEVTHLEITSDGGGSPLIVDLKAVNTLHQGASSRHPDHQYIQFKGIDLSSLPEGNLNIHASSTDLAGNTATTQTLGSYAPLVLDRTASAIDDSNTVVEDVTTSISGNVLVNDPDANTVATTGDIQGHYGVFHLSSDGSYTYTLNNALSAVQQLNSGSTPLVDTITYIAQDTAHNQASAHLAISIQGTDDNQAPVVTGHHITSDEDTTRVIRTTELGYRDGDNDELNHITITQLPAHGLLLLNGAVVTVNQQVSKADLDAGHLTFTPINNQHGSNYAHFNFTANDGHQDSATASIVFNVNSVNDTPTVGSTFKSLLEDNPYTFKPADFKFSDVDGDSLHHITITNVAHGRLSLHGRVVSVGDDVAASDISSLVYTPAQNYHSSGASGLGGVQFTANDGHTDSKEGSFIINIVAVPDPATFNGDSTGSTQEDVHTQASGVLNAIDPDGTQGFIAVQGGVGIVGSKGYGHAHIDRNGHWTYNLYNNHPVVQQLKQGQTDTETITVQAKDGTTHDIVITVTGTNDAPTVAEKAAQGHRVGSHSVTEDGTSSTSGQLVTHDTDGDSLSLSVDPHHGASFGSVRLDSHTNTWTYHLDNANPQVDALNDGDVLHDTFTLLVDDGHGGKTSQQVTMTINGHTDQYLIRRQQLLSW</sequence>
<dbReference type="InterPro" id="IPR041690">
    <property type="entry name" value="Cadherin_5"/>
</dbReference>
<name>A0ABQ0JJK2_9VIBR</name>
<evidence type="ECO:0000259" key="4">
    <source>
        <dbReference type="Pfam" id="PF19077"/>
    </source>
</evidence>
<feature type="domain" description="Cadherin-like" evidence="3">
    <location>
        <begin position="457"/>
        <end position="553"/>
    </location>
</feature>
<dbReference type="NCBIfam" id="NF012211">
    <property type="entry name" value="tand_rpt_95"/>
    <property type="match status" value="2"/>
</dbReference>
<reference evidence="6" key="1">
    <citation type="submission" date="2014-09" db="EMBL/GenBank/DDBJ databases">
        <title>Vibrio variabilis JCM 19239. (C206) whole genome shotgun sequence.</title>
        <authorList>
            <person name="Sawabe T."/>
            <person name="Meirelles P."/>
            <person name="Nakanishi M."/>
            <person name="Sayaka M."/>
            <person name="Hattori M."/>
            <person name="Ohkuma M."/>
        </authorList>
    </citation>
    <scope>NUCLEOTIDE SEQUENCE [LARGE SCALE GENOMIC DNA]</scope>
    <source>
        <strain evidence="6">JCM 19239</strain>
    </source>
</reference>
<protein>
    <submittedName>
        <fullName evidence="5">Probable RTX</fullName>
    </submittedName>
</protein>
<dbReference type="Pfam" id="PF17963">
    <property type="entry name" value="Big_9"/>
    <property type="match status" value="3"/>
</dbReference>
<organism evidence="5 6">
    <name type="scientific">Vibrio variabilis</name>
    <dbReference type="NCBI Taxonomy" id="990271"/>
    <lineage>
        <taxon>Bacteria</taxon>
        <taxon>Pseudomonadati</taxon>
        <taxon>Pseudomonadota</taxon>
        <taxon>Gammaproteobacteria</taxon>
        <taxon>Vibrionales</taxon>
        <taxon>Vibrionaceae</taxon>
        <taxon>Vibrio</taxon>
    </lineage>
</organism>
<feature type="domain" description="RapA2 cadherin-like" evidence="2">
    <location>
        <begin position="2149"/>
        <end position="2219"/>
    </location>
</feature>
<accession>A0ABQ0JJK2</accession>
<evidence type="ECO:0000259" key="2">
    <source>
        <dbReference type="Pfam" id="PF17803"/>
    </source>
</evidence>
<dbReference type="Pfam" id="PF17892">
    <property type="entry name" value="Cadherin_5"/>
    <property type="match status" value="2"/>
</dbReference>
<proteinExistence type="predicted"/>
<dbReference type="NCBIfam" id="TIGR01965">
    <property type="entry name" value="VCBS_repeat"/>
    <property type="match status" value="11"/>
</dbReference>
<gene>
    <name evidence="5" type="ORF">JCM19239_5045</name>
</gene>
<keyword evidence="6" id="KW-1185">Reference proteome</keyword>
<evidence type="ECO:0000313" key="5">
    <source>
        <dbReference type="EMBL" id="GAL28939.1"/>
    </source>
</evidence>
<feature type="domain" description="Bacterial Ig-like" evidence="4">
    <location>
        <begin position="1257"/>
        <end position="1353"/>
    </location>
</feature>
<evidence type="ECO:0000256" key="1">
    <source>
        <dbReference type="SAM" id="MobiDB-lite"/>
    </source>
</evidence>
<comment type="caution">
    <text evidence="5">The sequence shown here is derived from an EMBL/GenBank/DDBJ whole genome shotgun (WGS) entry which is preliminary data.</text>
</comment>
<feature type="domain" description="Bacterial Ig-like" evidence="4">
    <location>
        <begin position="1355"/>
        <end position="1450"/>
    </location>
</feature>
<dbReference type="EMBL" id="BBMS01000053">
    <property type="protein sequence ID" value="GAL28939.1"/>
    <property type="molecule type" value="Genomic_DNA"/>
</dbReference>
<feature type="domain" description="RapA2 cadherin-like" evidence="2">
    <location>
        <begin position="1829"/>
        <end position="1882"/>
    </location>
</feature>
<dbReference type="InterPro" id="IPR040853">
    <property type="entry name" value="RapA2_cadherin-like"/>
</dbReference>
<dbReference type="Gene3D" id="2.60.40.10">
    <property type="entry name" value="Immunoglobulins"/>
    <property type="match status" value="11"/>
</dbReference>
<dbReference type="InterPro" id="IPR010221">
    <property type="entry name" value="VCBS_dom"/>
</dbReference>
<feature type="domain" description="RapA2 cadherin-like" evidence="2">
    <location>
        <begin position="2253"/>
        <end position="2329"/>
    </location>
</feature>
<dbReference type="PANTHER" id="PTHR14139">
    <property type="entry name" value="CALSYNTENIN"/>
    <property type="match status" value="1"/>
</dbReference>
<feature type="region of interest" description="Disordered" evidence="1">
    <location>
        <begin position="2271"/>
        <end position="2294"/>
    </location>
</feature>
<evidence type="ECO:0000259" key="3">
    <source>
        <dbReference type="Pfam" id="PF17892"/>
    </source>
</evidence>
<feature type="compositionally biased region" description="Polar residues" evidence="1">
    <location>
        <begin position="2279"/>
        <end position="2294"/>
    </location>
</feature>
<dbReference type="Pfam" id="PF19077">
    <property type="entry name" value="Big_13"/>
    <property type="match status" value="2"/>
</dbReference>
<dbReference type="Pfam" id="PF17803">
    <property type="entry name" value="Cadherin_4"/>
    <property type="match status" value="3"/>
</dbReference>
<dbReference type="Proteomes" id="UP000029223">
    <property type="component" value="Unassembled WGS sequence"/>
</dbReference>
<evidence type="ECO:0000313" key="6">
    <source>
        <dbReference type="Proteomes" id="UP000029223"/>
    </source>
</evidence>
<dbReference type="InterPro" id="IPR044016">
    <property type="entry name" value="Big_13"/>
</dbReference>
<dbReference type="InterPro" id="IPR013783">
    <property type="entry name" value="Ig-like_fold"/>
</dbReference>
<feature type="domain" description="Cadherin-like" evidence="3">
    <location>
        <begin position="2"/>
        <end position="93"/>
    </location>
</feature>
<dbReference type="PANTHER" id="PTHR14139:SF2">
    <property type="entry name" value="CALSYNTENIN-1"/>
    <property type="match status" value="1"/>
</dbReference>